<accession>A0A0S2SPZ1</accession>
<reference evidence="1 2" key="2">
    <citation type="journal article" date="2016" name="Genome Announc.">
        <title>Complete Genome Sequence of the Highly Virulent Aeromonas schubertii Strain WL1483, Isolated from Diseased Snakehead Fish (Channa argus) in China.</title>
        <authorList>
            <person name="Liu L."/>
            <person name="Li N."/>
            <person name="Zhang D."/>
            <person name="Fu X."/>
            <person name="Shi C."/>
            <person name="Lin Q."/>
            <person name="Hao G."/>
        </authorList>
    </citation>
    <scope>NUCLEOTIDE SEQUENCE [LARGE SCALE GENOMIC DNA]</scope>
    <source>
        <strain evidence="1 2">WL1483</strain>
    </source>
</reference>
<name>A0A0S2SPZ1_9GAMM</name>
<dbReference type="AlphaFoldDB" id="A0A0S2SPZ1"/>
<reference evidence="2" key="1">
    <citation type="submission" date="2015-10" db="EMBL/GenBank/DDBJ databases">
        <title>Complete Genome Sequence of Aeromonas schubertii strain WL1483.</title>
        <authorList>
            <person name="Liu L."/>
        </authorList>
    </citation>
    <scope>NUCLEOTIDE SEQUENCE [LARGE SCALE GENOMIC DNA]</scope>
    <source>
        <strain evidence="2">WL1483</strain>
    </source>
</reference>
<protein>
    <submittedName>
        <fullName evidence="1">Uncharacterized protein</fullName>
    </submittedName>
</protein>
<proteinExistence type="predicted"/>
<dbReference type="Proteomes" id="UP000058114">
    <property type="component" value="Chromosome"/>
</dbReference>
<sequence>MEVSPNPFRCALNECHGAWVDCLQGTGAHLFGLLGVLGANLPVLGDMQALDCMEMVFT</sequence>
<evidence type="ECO:0000313" key="1">
    <source>
        <dbReference type="EMBL" id="ALP43760.1"/>
    </source>
</evidence>
<evidence type="ECO:0000313" key="2">
    <source>
        <dbReference type="Proteomes" id="UP000058114"/>
    </source>
</evidence>
<dbReference type="EMBL" id="CP013067">
    <property type="protein sequence ID" value="ALP43760.1"/>
    <property type="molecule type" value="Genomic_DNA"/>
</dbReference>
<dbReference type="KEGG" id="asr:WL1483_4341"/>
<organism evidence="1 2">
    <name type="scientific">Aeromonas schubertii</name>
    <dbReference type="NCBI Taxonomy" id="652"/>
    <lineage>
        <taxon>Bacteria</taxon>
        <taxon>Pseudomonadati</taxon>
        <taxon>Pseudomonadota</taxon>
        <taxon>Gammaproteobacteria</taxon>
        <taxon>Aeromonadales</taxon>
        <taxon>Aeromonadaceae</taxon>
        <taxon>Aeromonas</taxon>
    </lineage>
</organism>
<gene>
    <name evidence="1" type="ORF">WL1483_4341</name>
</gene>